<reference evidence="1" key="1">
    <citation type="journal article" date="2020" name="Stud. Mycol.">
        <title>101 Dothideomycetes genomes: a test case for predicting lifestyles and emergence of pathogens.</title>
        <authorList>
            <person name="Haridas S."/>
            <person name="Albert R."/>
            <person name="Binder M."/>
            <person name="Bloem J."/>
            <person name="Labutti K."/>
            <person name="Salamov A."/>
            <person name="Andreopoulos B."/>
            <person name="Baker S."/>
            <person name="Barry K."/>
            <person name="Bills G."/>
            <person name="Bluhm B."/>
            <person name="Cannon C."/>
            <person name="Castanera R."/>
            <person name="Culley D."/>
            <person name="Daum C."/>
            <person name="Ezra D."/>
            <person name="Gonzalez J."/>
            <person name="Henrissat B."/>
            <person name="Kuo A."/>
            <person name="Liang C."/>
            <person name="Lipzen A."/>
            <person name="Lutzoni F."/>
            <person name="Magnuson J."/>
            <person name="Mondo S."/>
            <person name="Nolan M."/>
            <person name="Ohm R."/>
            <person name="Pangilinan J."/>
            <person name="Park H.-J."/>
            <person name="Ramirez L."/>
            <person name="Alfaro M."/>
            <person name="Sun H."/>
            <person name="Tritt A."/>
            <person name="Yoshinaga Y."/>
            <person name="Zwiers L.-H."/>
            <person name="Turgeon B."/>
            <person name="Goodwin S."/>
            <person name="Spatafora J."/>
            <person name="Crous P."/>
            <person name="Grigoriev I."/>
        </authorList>
    </citation>
    <scope>NUCLEOTIDE SEQUENCE</scope>
    <source>
        <strain evidence="1">CBS 122367</strain>
    </source>
</reference>
<gene>
    <name evidence="1" type="ORF">K458DRAFT_141858</name>
</gene>
<keyword evidence="2" id="KW-1185">Reference proteome</keyword>
<proteinExistence type="predicted"/>
<evidence type="ECO:0000313" key="1">
    <source>
        <dbReference type="EMBL" id="KAF2678164.1"/>
    </source>
</evidence>
<evidence type="ECO:0000313" key="2">
    <source>
        <dbReference type="Proteomes" id="UP000799291"/>
    </source>
</evidence>
<protein>
    <submittedName>
        <fullName evidence="1">Uncharacterized protein</fullName>
    </submittedName>
</protein>
<dbReference type="AlphaFoldDB" id="A0A6G1IIU5"/>
<dbReference type="EMBL" id="MU005614">
    <property type="protein sequence ID" value="KAF2678164.1"/>
    <property type="molecule type" value="Genomic_DNA"/>
</dbReference>
<accession>A0A6G1IIU5</accession>
<dbReference type="Proteomes" id="UP000799291">
    <property type="component" value="Unassembled WGS sequence"/>
</dbReference>
<sequence length="164" mass="18521">MRRIRIRICEACRVHSERPMADIMHAAFRLASQPIMISFLIIDPDAELNTISAYRIPSMQSSLDAMLQPCIGEHADRLLRAKLDPHGKDRGGRRAGVIVHLCDEQHLHQIPEAPGKLEAGTRHSHVHLEGFCWHIEIKICSGASHTHVRCLQISLREYEACPTV</sequence>
<name>A0A6G1IIU5_9PLEO</name>
<organism evidence="1 2">
    <name type="scientific">Lentithecium fluviatile CBS 122367</name>
    <dbReference type="NCBI Taxonomy" id="1168545"/>
    <lineage>
        <taxon>Eukaryota</taxon>
        <taxon>Fungi</taxon>
        <taxon>Dikarya</taxon>
        <taxon>Ascomycota</taxon>
        <taxon>Pezizomycotina</taxon>
        <taxon>Dothideomycetes</taxon>
        <taxon>Pleosporomycetidae</taxon>
        <taxon>Pleosporales</taxon>
        <taxon>Massarineae</taxon>
        <taxon>Lentitheciaceae</taxon>
        <taxon>Lentithecium</taxon>
    </lineage>
</organism>